<proteinExistence type="inferred from homology"/>
<dbReference type="GO" id="GO:0020037">
    <property type="term" value="F:heme binding"/>
    <property type="evidence" value="ECO:0007669"/>
    <property type="project" value="InterPro"/>
</dbReference>
<dbReference type="GO" id="GO:0005506">
    <property type="term" value="F:iron ion binding"/>
    <property type="evidence" value="ECO:0007669"/>
    <property type="project" value="InterPro"/>
</dbReference>
<keyword evidence="3 6" id="KW-0479">Metal-binding</keyword>
<keyword evidence="7" id="KW-1133">Transmembrane helix</keyword>
<dbReference type="GO" id="GO:0016705">
    <property type="term" value="F:oxidoreductase activity, acting on paired donors, with incorporation or reduction of molecular oxygen"/>
    <property type="evidence" value="ECO:0007669"/>
    <property type="project" value="InterPro"/>
</dbReference>
<dbReference type="Proteomes" id="UP000029964">
    <property type="component" value="Unassembled WGS sequence"/>
</dbReference>
<dbReference type="AlphaFoldDB" id="A0A086TDB7"/>
<organism evidence="8 9">
    <name type="scientific">Hapsidospora chrysogenum (strain ATCC 11550 / CBS 779.69 / DSM 880 / IAM 14645 / JCM 23072 / IMI 49137)</name>
    <name type="common">Acremonium chrysogenum</name>
    <dbReference type="NCBI Taxonomy" id="857340"/>
    <lineage>
        <taxon>Eukaryota</taxon>
        <taxon>Fungi</taxon>
        <taxon>Dikarya</taxon>
        <taxon>Ascomycota</taxon>
        <taxon>Pezizomycotina</taxon>
        <taxon>Sordariomycetes</taxon>
        <taxon>Hypocreomycetidae</taxon>
        <taxon>Hypocreales</taxon>
        <taxon>Bionectriaceae</taxon>
        <taxon>Hapsidospora</taxon>
    </lineage>
</organism>
<dbReference type="PRINTS" id="PR00463">
    <property type="entry name" value="EP450I"/>
</dbReference>
<accession>A0A086TDB7</accession>
<keyword evidence="4" id="KW-0560">Oxidoreductase</keyword>
<comment type="similarity">
    <text evidence="2">Belongs to the cytochrome P450 family.</text>
</comment>
<keyword evidence="9" id="KW-1185">Reference proteome</keyword>
<feature type="transmembrane region" description="Helical" evidence="7">
    <location>
        <begin position="329"/>
        <end position="348"/>
    </location>
</feature>
<reference evidence="9" key="1">
    <citation type="journal article" date="2014" name="Genome Announc.">
        <title>Genome sequence and annotation of Acremonium chrysogenum, producer of the beta-lactam antibiotic cephalosporin C.</title>
        <authorList>
            <person name="Terfehr D."/>
            <person name="Dahlmann T.A."/>
            <person name="Specht T."/>
            <person name="Zadra I."/>
            <person name="Kuernsteiner H."/>
            <person name="Kueck U."/>
        </authorList>
    </citation>
    <scope>NUCLEOTIDE SEQUENCE [LARGE SCALE GENOMIC DNA]</scope>
    <source>
        <strain evidence="9">ATCC 11550 / CBS 779.69 / DSM 880 / IAM 14645 / JCM 23072 / IMI 49137</strain>
    </source>
</reference>
<comment type="caution">
    <text evidence="8">The sequence shown here is derived from an EMBL/GenBank/DDBJ whole genome shotgun (WGS) entry which is preliminary data.</text>
</comment>
<dbReference type="OrthoDB" id="1844152at2759"/>
<evidence type="ECO:0000313" key="8">
    <source>
        <dbReference type="EMBL" id="KFH47349.1"/>
    </source>
</evidence>
<keyword evidence="5 6" id="KW-0408">Iron</keyword>
<dbReference type="HOGENOM" id="CLU_022195_0_1_1"/>
<comment type="cofactor">
    <cofactor evidence="1 6">
        <name>heme</name>
        <dbReference type="ChEBI" id="CHEBI:30413"/>
    </cofactor>
</comment>
<dbReference type="PANTHER" id="PTHR46206">
    <property type="entry name" value="CYTOCHROME P450"/>
    <property type="match status" value="1"/>
</dbReference>
<dbReference type="SUPFAM" id="SSF48264">
    <property type="entry name" value="Cytochrome P450"/>
    <property type="match status" value="1"/>
</dbReference>
<dbReference type="PANTHER" id="PTHR46206:SF9">
    <property type="entry name" value="CYTOCHROME P450"/>
    <property type="match status" value="1"/>
</dbReference>
<evidence type="ECO:0000256" key="6">
    <source>
        <dbReference type="PIRSR" id="PIRSR602401-1"/>
    </source>
</evidence>
<evidence type="ECO:0000256" key="5">
    <source>
        <dbReference type="ARBA" id="ARBA00023004"/>
    </source>
</evidence>
<dbReference type="CDD" id="cd11041">
    <property type="entry name" value="CYP503A1-like"/>
    <property type="match status" value="1"/>
</dbReference>
<dbReference type="Gene3D" id="1.10.630.10">
    <property type="entry name" value="Cytochrome P450"/>
    <property type="match status" value="1"/>
</dbReference>
<evidence type="ECO:0000256" key="3">
    <source>
        <dbReference type="ARBA" id="ARBA00022723"/>
    </source>
</evidence>
<evidence type="ECO:0000256" key="1">
    <source>
        <dbReference type="ARBA" id="ARBA00001971"/>
    </source>
</evidence>
<feature type="transmembrane region" description="Helical" evidence="7">
    <location>
        <begin position="29"/>
        <end position="53"/>
    </location>
</feature>
<gene>
    <name evidence="8" type="ORF">ACRE_017710</name>
</gene>
<sequence length="550" mass="62627">MSASLASLSPGNASEANDLLQQVIDRSTHLAELVASLTAGTTIALVLGTLLLLSAFTRPKRHVPGAPVLGRKHWWEPDLLLYWRYTANARTIIADGYKKFKDQPFVVKRHDVDFNVMPHKYLDELRLVPNTKLSSIRANVQNLGHKWTFTTPMSESNLHFRVVQNKLTPELPKYLDIIKKELDEIWSDDIPDPQDWQEVDIQEMMRRLAARMAGKVFVGHPACRDEDWIRISVGFAMDVFTTGAILRMFPPLTHPIVAWLIPARYRVMENLRTAEKILEPLMKRHKDNIAKKAAGEPIEEEEEDTLLNWMIDRGTEEEIRLDRMALRQLFLCLAAVHTTSMSITHILFDLCSHPEWFPVIRGEIDEIYKDLGPINSSPESSAKNWLNRLEKLDSFFVESQRSNLPSLFVPQRIAVQSMTLKDGTHIPKGTKITWAAHSHMHDTSITQDPANFDPMRSYRKRHSSPELLNKHLASSASPNSLAFGYGSQACPGRTFSVGEVKLILVRLLSDYEFQFTDGTTNRPANMFAGENSFPDPSAKLLMRRRRDKSS</sequence>
<keyword evidence="7" id="KW-0812">Transmembrane</keyword>
<keyword evidence="7" id="KW-0472">Membrane</keyword>
<evidence type="ECO:0000256" key="2">
    <source>
        <dbReference type="ARBA" id="ARBA00010617"/>
    </source>
</evidence>
<evidence type="ECO:0000256" key="7">
    <source>
        <dbReference type="SAM" id="Phobius"/>
    </source>
</evidence>
<protein>
    <submittedName>
        <fullName evidence="8">Ent-kaurene oxidase-like protein</fullName>
    </submittedName>
</protein>
<keyword evidence="6" id="KW-0349">Heme</keyword>
<dbReference type="Pfam" id="PF00067">
    <property type="entry name" value="p450"/>
    <property type="match status" value="1"/>
</dbReference>
<evidence type="ECO:0000313" key="9">
    <source>
        <dbReference type="Proteomes" id="UP000029964"/>
    </source>
</evidence>
<evidence type="ECO:0000256" key="4">
    <source>
        <dbReference type="ARBA" id="ARBA00023002"/>
    </source>
</evidence>
<name>A0A086TDB7_HAPC1</name>
<dbReference type="GO" id="GO:0004497">
    <property type="term" value="F:monooxygenase activity"/>
    <property type="evidence" value="ECO:0007669"/>
    <property type="project" value="InterPro"/>
</dbReference>
<feature type="binding site" description="axial binding residue" evidence="6">
    <location>
        <position position="490"/>
    </location>
    <ligand>
        <name>heme</name>
        <dbReference type="ChEBI" id="CHEBI:30413"/>
    </ligand>
    <ligandPart>
        <name>Fe</name>
        <dbReference type="ChEBI" id="CHEBI:18248"/>
    </ligandPart>
</feature>
<dbReference type="EMBL" id="JPKY01000010">
    <property type="protein sequence ID" value="KFH47349.1"/>
    <property type="molecule type" value="Genomic_DNA"/>
</dbReference>
<dbReference type="InterPro" id="IPR001128">
    <property type="entry name" value="Cyt_P450"/>
</dbReference>
<dbReference type="STRING" id="857340.A0A086TDB7"/>
<dbReference type="InterPro" id="IPR002401">
    <property type="entry name" value="Cyt_P450_E_grp-I"/>
</dbReference>
<dbReference type="InterPro" id="IPR036396">
    <property type="entry name" value="Cyt_P450_sf"/>
</dbReference>